<feature type="region of interest" description="Disordered" evidence="1">
    <location>
        <begin position="497"/>
        <end position="558"/>
    </location>
</feature>
<feature type="compositionally biased region" description="Polar residues" evidence="1">
    <location>
        <begin position="65"/>
        <end position="82"/>
    </location>
</feature>
<protein>
    <submittedName>
        <fullName evidence="3">LAQU0S02e09846g1_1</fullName>
    </submittedName>
</protein>
<organism evidence="3 4">
    <name type="scientific">Lachancea quebecensis</name>
    <dbReference type="NCBI Taxonomy" id="1654605"/>
    <lineage>
        <taxon>Eukaryota</taxon>
        <taxon>Fungi</taxon>
        <taxon>Dikarya</taxon>
        <taxon>Ascomycota</taxon>
        <taxon>Saccharomycotina</taxon>
        <taxon>Saccharomycetes</taxon>
        <taxon>Saccharomycetales</taxon>
        <taxon>Saccharomycetaceae</taxon>
        <taxon>Lachancea</taxon>
    </lineage>
</organism>
<name>A0A0P1KMZ5_9SACH</name>
<feature type="domain" description="Hpc2-related" evidence="2">
    <location>
        <begin position="559"/>
        <end position="595"/>
    </location>
</feature>
<feature type="compositionally biased region" description="Basic and acidic residues" evidence="1">
    <location>
        <begin position="300"/>
        <end position="395"/>
    </location>
</feature>
<dbReference type="AlphaFoldDB" id="A0A0P1KMZ5"/>
<dbReference type="OrthoDB" id="5576775at2759"/>
<keyword evidence="4" id="KW-1185">Reference proteome</keyword>
<feature type="compositionally biased region" description="Acidic residues" evidence="1">
    <location>
        <begin position="507"/>
        <end position="534"/>
    </location>
</feature>
<feature type="compositionally biased region" description="Polar residues" evidence="1">
    <location>
        <begin position="176"/>
        <end position="187"/>
    </location>
</feature>
<evidence type="ECO:0000259" key="2">
    <source>
        <dbReference type="Pfam" id="PF08729"/>
    </source>
</evidence>
<proteinExistence type="predicted"/>
<feature type="compositionally biased region" description="Low complexity" evidence="1">
    <location>
        <begin position="195"/>
        <end position="206"/>
    </location>
</feature>
<evidence type="ECO:0000256" key="1">
    <source>
        <dbReference type="SAM" id="MobiDB-lite"/>
    </source>
</evidence>
<dbReference type="Pfam" id="PF08729">
    <property type="entry name" value="HUN"/>
    <property type="match status" value="1"/>
</dbReference>
<feature type="compositionally biased region" description="Polar residues" evidence="1">
    <location>
        <begin position="409"/>
        <end position="425"/>
    </location>
</feature>
<gene>
    <name evidence="3" type="ORF">LAQU0_S02e09846g</name>
</gene>
<feature type="compositionally biased region" description="Basic and acidic residues" evidence="1">
    <location>
        <begin position="215"/>
        <end position="232"/>
    </location>
</feature>
<reference evidence="4" key="1">
    <citation type="submission" date="2015-10" db="EMBL/GenBank/DDBJ databases">
        <authorList>
            <person name="Devillers H."/>
        </authorList>
    </citation>
    <scope>NUCLEOTIDE SEQUENCE [LARGE SCALE GENOMIC DNA]</scope>
</reference>
<accession>A0A0P1KMZ5</accession>
<dbReference type="EMBL" id="LN890542">
    <property type="protein sequence ID" value="CUS21267.1"/>
    <property type="molecule type" value="Genomic_DNA"/>
</dbReference>
<feature type="compositionally biased region" description="Basic and acidic residues" evidence="1">
    <location>
        <begin position="1"/>
        <end position="14"/>
    </location>
</feature>
<feature type="compositionally biased region" description="Basic and acidic residues" evidence="1">
    <location>
        <begin position="250"/>
        <end position="264"/>
    </location>
</feature>
<evidence type="ECO:0000313" key="4">
    <source>
        <dbReference type="Proteomes" id="UP000236544"/>
    </source>
</evidence>
<evidence type="ECO:0000313" key="3">
    <source>
        <dbReference type="EMBL" id="CUS21267.1"/>
    </source>
</evidence>
<feature type="region of interest" description="Disordered" evidence="1">
    <location>
        <begin position="1"/>
        <end position="82"/>
    </location>
</feature>
<feature type="compositionally biased region" description="Basic and acidic residues" evidence="1">
    <location>
        <begin position="40"/>
        <end position="55"/>
    </location>
</feature>
<sequence length="621" mass="67389">MSGDMVPDKEETGLKDLSPSTAEEEENGRKRDADDSDANDSSKPKKALKTEERRVPNIAMELAKNRTSVRNHSPSPHGNSSIPLLSLLSADSAIVKSDPDTRQSALLNSARVRVSSLLSSDNSNEQDRITAPKIILPTQKAATSATTEPDMPGFLFARTSSPVAGLLKLSNTSLNRSQSTLGSSTPSKPAPVAVKTASLPATTSKSATKKPASKRSTESTKKAKVDADDKKNTSSGGKQQKAAPARKSSKPKEPKSKTNEKEAKPNNIIIEDMQKLNTTPEAGKDNRMAEQGSNTQAGDTQKEEEASEVTKEIKSAASKKEIKSTESKKDIKTTESKKDIKSAESKKPSKPSEPKKETKASEAKKEGDAKEPPKDTKSKDNKPNAKDETKKEAKPSKRGTAASKKKDSTPQPQKKANDAKASQNTPKILLPPPPLKSPSVLDPLDKGKSPDNQEEPVILIDVPLYSVESNNYMDENGQVIFNFCKLVHDKFGQPNKAKRSLTSELQGGDEEDDDAIEVEDDDGVEEDDDDEMDLDDKAPPSAASAASPKKKSHPMKGRSLIGKYDIEDPFIDDSELLWEEQRVATKDGFFVYFGPLIEKGQYASFERVNGTMKRGGIKYSK</sequence>
<dbReference type="Proteomes" id="UP000236544">
    <property type="component" value="Unassembled WGS sequence"/>
</dbReference>
<dbReference type="InterPro" id="IPR014840">
    <property type="entry name" value="HRD"/>
</dbReference>
<feature type="region of interest" description="Disordered" evidence="1">
    <location>
        <begin position="176"/>
        <end position="459"/>
    </location>
</feature>